<dbReference type="InterPro" id="IPR036565">
    <property type="entry name" value="Mur-like_cat_sf"/>
</dbReference>
<accession>A0A521BLW0</accession>
<keyword evidence="2 3" id="KW-0133">Cell shape</keyword>
<dbReference type="SUPFAM" id="SSF63418">
    <property type="entry name" value="MurE/MurF N-terminal domain"/>
    <property type="match status" value="1"/>
</dbReference>
<dbReference type="SUPFAM" id="SSF53623">
    <property type="entry name" value="MurD-like peptide ligases, catalytic domain"/>
    <property type="match status" value="1"/>
</dbReference>
<feature type="binding site" evidence="2">
    <location>
        <position position="448"/>
    </location>
    <ligand>
        <name>meso-2,6-diaminopimelate</name>
        <dbReference type="ChEBI" id="CHEBI:57791"/>
    </ligand>
</feature>
<dbReference type="GO" id="GO:0009252">
    <property type="term" value="P:peptidoglycan biosynthetic process"/>
    <property type="evidence" value="ECO:0007669"/>
    <property type="project" value="UniProtKB-UniRule"/>
</dbReference>
<dbReference type="PANTHER" id="PTHR23135:SF4">
    <property type="entry name" value="UDP-N-ACETYLMURAMOYL-L-ALANYL-D-GLUTAMATE--2,6-DIAMINOPIMELATE LIGASE MURE HOMOLOG, CHLOROPLASTIC"/>
    <property type="match status" value="1"/>
</dbReference>
<dbReference type="Proteomes" id="UP000317315">
    <property type="component" value="Unassembled WGS sequence"/>
</dbReference>
<keyword evidence="2" id="KW-0963">Cytoplasm</keyword>
<dbReference type="GO" id="GO:0005737">
    <property type="term" value="C:cytoplasm"/>
    <property type="evidence" value="ECO:0007669"/>
    <property type="project" value="UniProtKB-SubCell"/>
</dbReference>
<dbReference type="InterPro" id="IPR035911">
    <property type="entry name" value="MurE/MurF_N"/>
</dbReference>
<evidence type="ECO:0000313" key="6">
    <source>
        <dbReference type="EMBL" id="SMO48079.1"/>
    </source>
</evidence>
<dbReference type="Gene3D" id="3.40.1390.10">
    <property type="entry name" value="MurE/MurF, N-terminal domain"/>
    <property type="match status" value="1"/>
</dbReference>
<feature type="short sequence motif" description="Meso-diaminopimelate recognition motif" evidence="2">
    <location>
        <begin position="393"/>
        <end position="396"/>
    </location>
</feature>
<evidence type="ECO:0000256" key="2">
    <source>
        <dbReference type="HAMAP-Rule" id="MF_00208"/>
    </source>
</evidence>
<dbReference type="GO" id="GO:0008360">
    <property type="term" value="P:regulation of cell shape"/>
    <property type="evidence" value="ECO:0007669"/>
    <property type="project" value="UniProtKB-KW"/>
</dbReference>
<dbReference type="GO" id="GO:0008765">
    <property type="term" value="F:UDP-N-acetylmuramoylalanyl-D-glutamate-2,6-diaminopimelate ligase activity"/>
    <property type="evidence" value="ECO:0007669"/>
    <property type="project" value="UniProtKB-UniRule"/>
</dbReference>
<feature type="domain" description="Mur ligase C-terminal" evidence="4">
    <location>
        <begin position="324"/>
        <end position="446"/>
    </location>
</feature>
<protein>
    <recommendedName>
        <fullName evidence="2">UDP-N-acetylmuramoyl-L-alanyl-D-glutamate--2,6-diaminopimelate ligase</fullName>
        <ecNumber evidence="2">6.3.2.13</ecNumber>
    </recommendedName>
    <alternativeName>
        <fullName evidence="2">Meso-A2pm-adding enzyme</fullName>
    </alternativeName>
    <alternativeName>
        <fullName evidence="2">Meso-diaminopimelate-adding enzyme</fullName>
    </alternativeName>
    <alternativeName>
        <fullName evidence="2">UDP-MurNAc-L-Ala-D-Glu:meso-diaminopimelate ligase</fullName>
    </alternativeName>
    <alternativeName>
        <fullName evidence="2">UDP-MurNAc-tripeptide synthetase</fullName>
    </alternativeName>
    <alternativeName>
        <fullName evidence="2">UDP-N-acetylmuramyl-tripeptide synthetase</fullName>
    </alternativeName>
</protein>
<organism evidence="6 7">
    <name type="scientific">Balnearium lithotrophicum</name>
    <dbReference type="NCBI Taxonomy" id="223788"/>
    <lineage>
        <taxon>Bacteria</taxon>
        <taxon>Pseudomonadati</taxon>
        <taxon>Aquificota</taxon>
        <taxon>Aquificia</taxon>
        <taxon>Desulfurobacteriales</taxon>
        <taxon>Desulfurobacteriaceae</taxon>
        <taxon>Balnearium</taxon>
    </lineage>
</organism>
<keyword evidence="2 3" id="KW-0131">Cell cycle</keyword>
<dbReference type="Gene3D" id="3.90.190.20">
    <property type="entry name" value="Mur ligase, C-terminal domain"/>
    <property type="match status" value="1"/>
</dbReference>
<comment type="PTM">
    <text evidence="2">Carboxylation is probably crucial for Mg(2+) binding and, consequently, for the gamma-phosphate positioning of ATP.</text>
</comment>
<dbReference type="AlphaFoldDB" id="A0A521BLW0"/>
<evidence type="ECO:0000259" key="5">
    <source>
        <dbReference type="Pfam" id="PF08245"/>
    </source>
</evidence>
<dbReference type="SUPFAM" id="SSF53244">
    <property type="entry name" value="MurD-like peptide ligases, peptide-binding domain"/>
    <property type="match status" value="1"/>
</dbReference>
<dbReference type="GO" id="GO:0005524">
    <property type="term" value="F:ATP binding"/>
    <property type="evidence" value="ECO:0007669"/>
    <property type="project" value="UniProtKB-UniRule"/>
</dbReference>
<feature type="binding site" evidence="2">
    <location>
        <begin position="110"/>
        <end position="116"/>
    </location>
    <ligand>
        <name>ATP</name>
        <dbReference type="ChEBI" id="CHEBI:30616"/>
    </ligand>
</feature>
<feature type="binding site" evidence="2">
    <location>
        <position position="27"/>
    </location>
    <ligand>
        <name>UDP-N-acetyl-alpha-D-muramoyl-L-alanyl-D-glutamate</name>
        <dbReference type="ChEBI" id="CHEBI:83900"/>
    </ligand>
</feature>
<keyword evidence="2" id="KW-0067">ATP-binding</keyword>
<feature type="domain" description="Mur ligase central" evidence="5">
    <location>
        <begin position="108"/>
        <end position="301"/>
    </location>
</feature>
<comment type="catalytic activity">
    <reaction evidence="2">
        <text>UDP-N-acetyl-alpha-D-muramoyl-L-alanyl-D-glutamate + meso-2,6-diaminopimelate + ATP = UDP-N-acetyl-alpha-D-muramoyl-L-alanyl-gamma-D-glutamyl-meso-2,6-diaminopimelate + ADP + phosphate + H(+)</text>
        <dbReference type="Rhea" id="RHEA:23676"/>
        <dbReference type="ChEBI" id="CHEBI:15378"/>
        <dbReference type="ChEBI" id="CHEBI:30616"/>
        <dbReference type="ChEBI" id="CHEBI:43474"/>
        <dbReference type="ChEBI" id="CHEBI:57791"/>
        <dbReference type="ChEBI" id="CHEBI:83900"/>
        <dbReference type="ChEBI" id="CHEBI:83905"/>
        <dbReference type="ChEBI" id="CHEBI:456216"/>
        <dbReference type="EC" id="6.3.2.13"/>
    </reaction>
</comment>
<dbReference type="InterPro" id="IPR005761">
    <property type="entry name" value="UDP-N-AcMur-Glu-dNH2Pim_ligase"/>
</dbReference>
<comment type="caution">
    <text evidence="2">Lacks conserved residue(s) required for the propagation of feature annotation.</text>
</comment>
<feature type="binding site" evidence="2">
    <location>
        <position position="369"/>
    </location>
    <ligand>
        <name>meso-2,6-diaminopimelate</name>
        <dbReference type="ChEBI" id="CHEBI:57791"/>
    </ligand>
</feature>
<gene>
    <name evidence="2" type="primary">murE</name>
    <name evidence="6" type="ORF">SAMN06269117_10619</name>
</gene>
<feature type="binding site" evidence="2">
    <location>
        <begin position="393"/>
        <end position="396"/>
    </location>
    <ligand>
        <name>meso-2,6-diaminopimelate</name>
        <dbReference type="ChEBI" id="CHEBI:57791"/>
    </ligand>
</feature>
<dbReference type="PANTHER" id="PTHR23135">
    <property type="entry name" value="MUR LIGASE FAMILY MEMBER"/>
    <property type="match status" value="1"/>
</dbReference>
<keyword evidence="7" id="KW-1185">Reference proteome</keyword>
<proteinExistence type="inferred from homology"/>
<dbReference type="EC" id="6.3.2.13" evidence="2"/>
<dbReference type="Pfam" id="PF02875">
    <property type="entry name" value="Mur_ligase_C"/>
    <property type="match status" value="1"/>
</dbReference>
<keyword evidence="2" id="KW-0460">Magnesium</keyword>
<keyword evidence="2 6" id="KW-0436">Ligase</keyword>
<dbReference type="InterPro" id="IPR036615">
    <property type="entry name" value="Mur_ligase_C_dom_sf"/>
</dbReference>
<dbReference type="EMBL" id="FXTM01000006">
    <property type="protein sequence ID" value="SMO48079.1"/>
    <property type="molecule type" value="Genomic_DNA"/>
</dbReference>
<feature type="binding site" evidence="2">
    <location>
        <begin position="152"/>
        <end position="153"/>
    </location>
    <ligand>
        <name>UDP-N-acetyl-alpha-D-muramoyl-L-alanyl-D-glutamate</name>
        <dbReference type="ChEBI" id="CHEBI:83900"/>
    </ligand>
</feature>
<dbReference type="InterPro" id="IPR004101">
    <property type="entry name" value="Mur_ligase_C"/>
</dbReference>
<dbReference type="InterPro" id="IPR013221">
    <property type="entry name" value="Mur_ligase_cen"/>
</dbReference>
<comment type="function">
    <text evidence="2">Catalyzes the addition of meso-diaminopimelic acid to the nucleotide precursor UDP-N-acetylmuramoyl-L-alanyl-D-glutamate (UMAG) in the biosynthesis of bacterial cell-wall peptidoglycan.</text>
</comment>
<keyword evidence="2 3" id="KW-0132">Cell division</keyword>
<dbReference type="OrthoDB" id="9800958at2"/>
<feature type="binding site" evidence="2">
    <location>
        <position position="179"/>
    </location>
    <ligand>
        <name>UDP-N-acetyl-alpha-D-muramoyl-L-alanyl-D-glutamate</name>
        <dbReference type="ChEBI" id="CHEBI:83900"/>
    </ligand>
</feature>
<dbReference type="Pfam" id="PF08245">
    <property type="entry name" value="Mur_ligase_M"/>
    <property type="match status" value="1"/>
</dbReference>
<evidence type="ECO:0000256" key="1">
    <source>
        <dbReference type="ARBA" id="ARBA00005898"/>
    </source>
</evidence>
<feature type="binding site" evidence="2">
    <location>
        <position position="187"/>
    </location>
    <ligand>
        <name>UDP-N-acetyl-alpha-D-muramoyl-L-alanyl-D-glutamate</name>
        <dbReference type="ChEBI" id="CHEBI:83900"/>
    </ligand>
</feature>
<comment type="cofactor">
    <cofactor evidence="2">
        <name>Mg(2+)</name>
        <dbReference type="ChEBI" id="CHEBI:18420"/>
    </cofactor>
</comment>
<keyword evidence="2 3" id="KW-0961">Cell wall biogenesis/degradation</keyword>
<keyword evidence="2" id="KW-0547">Nucleotide-binding</keyword>
<comment type="similarity">
    <text evidence="1 2">Belongs to the MurCDEF family. MurE subfamily.</text>
</comment>
<reference evidence="6 7" key="1">
    <citation type="submission" date="2017-05" db="EMBL/GenBank/DDBJ databases">
        <authorList>
            <person name="Varghese N."/>
            <person name="Submissions S."/>
        </authorList>
    </citation>
    <scope>NUCLEOTIDE SEQUENCE [LARGE SCALE GENOMIC DNA]</scope>
    <source>
        <strain evidence="6 7">DSM 16304</strain>
    </source>
</reference>
<feature type="binding site" evidence="2">
    <location>
        <position position="444"/>
    </location>
    <ligand>
        <name>meso-2,6-diaminopimelate</name>
        <dbReference type="ChEBI" id="CHEBI:57791"/>
    </ligand>
</feature>
<evidence type="ECO:0000313" key="7">
    <source>
        <dbReference type="Proteomes" id="UP000317315"/>
    </source>
</evidence>
<dbReference type="RefSeq" id="WP_142934597.1">
    <property type="nucleotide sequence ID" value="NZ_FXTM01000006.1"/>
</dbReference>
<dbReference type="GO" id="GO:0000287">
    <property type="term" value="F:magnesium ion binding"/>
    <property type="evidence" value="ECO:0007669"/>
    <property type="project" value="UniProtKB-UniRule"/>
</dbReference>
<dbReference type="GO" id="GO:0051301">
    <property type="term" value="P:cell division"/>
    <property type="evidence" value="ECO:0007669"/>
    <property type="project" value="UniProtKB-KW"/>
</dbReference>
<dbReference type="NCBIfam" id="NF001126">
    <property type="entry name" value="PRK00139.1-4"/>
    <property type="match status" value="1"/>
</dbReference>
<evidence type="ECO:0000256" key="3">
    <source>
        <dbReference type="RuleBase" id="RU004135"/>
    </source>
</evidence>
<comment type="pathway">
    <text evidence="2 3">Cell wall biogenesis; peptidoglycan biosynthesis.</text>
</comment>
<sequence length="476" mass="53839">MELSLLLKPLGLRFEGNFWVEGITENSKKVLPNFIFFAYKGLSSDGNLFVKEAIKRGASVVFTDSLKTYRELRSLIPVFLTENPRKDLAVLSARFYGNPERELSIIGITGTNGKTTTSYLTFSAINRIGERAGIVGTVEWGTEEERFPSDMTTPSPTDFFRILAYFRDRRVKWVVCEVSSHALELDRVYGVEFKGSVFTNLSHDHLDFHGDIYNYFLSKEKLFFKSKVSVVNGDDPFGKCLYGLRGIFTRKFLSYGVEGDYRINQFRDGRYVEISHEGSKYRVETELKGFFNAYNLTASFSLLSELGFPKDELAVSYTGVKVPGRLEEVRRGVFIDYAHTPDALKKVLKTLRDITTGRLIVVFGAGGNRDREKRAPMGRVASEIADLVILTSDNPRSEPVERIISDILSGIDRKEKVTVELSRREAINLALSMKKEEDTVLIAGKGHENYQIIGSVKIPFSDRKVVEEFYGCKKAI</sequence>
<dbReference type="UniPathway" id="UPA00219"/>
<name>A0A521BLW0_9BACT</name>
<dbReference type="NCBIfam" id="TIGR01085">
    <property type="entry name" value="murE"/>
    <property type="match status" value="1"/>
</dbReference>
<dbReference type="HAMAP" id="MF_00208">
    <property type="entry name" value="MurE"/>
    <property type="match status" value="1"/>
</dbReference>
<comment type="subcellular location">
    <subcellularLocation>
        <location evidence="2 3">Cytoplasm</location>
    </subcellularLocation>
</comment>
<keyword evidence="2 3" id="KW-0573">Peptidoglycan synthesis</keyword>
<evidence type="ECO:0000259" key="4">
    <source>
        <dbReference type="Pfam" id="PF02875"/>
    </source>
</evidence>
<dbReference type="Gene3D" id="3.40.1190.10">
    <property type="entry name" value="Mur-like, catalytic domain"/>
    <property type="match status" value="1"/>
</dbReference>
<feature type="modified residue" description="N6-carboxylysine" evidence="2">
    <location>
        <position position="219"/>
    </location>
</feature>
<dbReference type="GO" id="GO:0071555">
    <property type="term" value="P:cell wall organization"/>
    <property type="evidence" value="ECO:0007669"/>
    <property type="project" value="UniProtKB-KW"/>
</dbReference>